<comment type="similarity">
    <text evidence="6">Belongs to the exbB/tolQ family.</text>
</comment>
<dbReference type="GO" id="GO:0017038">
    <property type="term" value="P:protein import"/>
    <property type="evidence" value="ECO:0007669"/>
    <property type="project" value="TreeGrafter"/>
</dbReference>
<accession>B4D1P4</accession>
<keyword evidence="6" id="KW-0813">Transport</keyword>
<evidence type="ECO:0000259" key="8">
    <source>
        <dbReference type="Pfam" id="PF01618"/>
    </source>
</evidence>
<dbReference type="PANTHER" id="PTHR30625:SF3">
    <property type="entry name" value="TOL-PAL SYSTEM PROTEIN TOLQ"/>
    <property type="match status" value="1"/>
</dbReference>
<evidence type="ECO:0000256" key="4">
    <source>
        <dbReference type="ARBA" id="ARBA00022989"/>
    </source>
</evidence>
<evidence type="ECO:0000313" key="9">
    <source>
        <dbReference type="EMBL" id="EDY19656.1"/>
    </source>
</evidence>
<protein>
    <submittedName>
        <fullName evidence="9">MotA/TolQ/ExbB proton channel</fullName>
    </submittedName>
</protein>
<proteinExistence type="inferred from homology"/>
<organism evidence="9 10">
    <name type="scientific">Chthoniobacter flavus Ellin428</name>
    <dbReference type="NCBI Taxonomy" id="497964"/>
    <lineage>
        <taxon>Bacteria</taxon>
        <taxon>Pseudomonadati</taxon>
        <taxon>Verrucomicrobiota</taxon>
        <taxon>Spartobacteria</taxon>
        <taxon>Chthoniobacterales</taxon>
        <taxon>Chthoniobacteraceae</taxon>
        <taxon>Chthoniobacter</taxon>
    </lineage>
</organism>
<feature type="transmembrane region" description="Helical" evidence="7">
    <location>
        <begin position="120"/>
        <end position="141"/>
    </location>
</feature>
<dbReference type="RefSeq" id="WP_006980157.1">
    <property type="nucleotide sequence ID" value="NZ_ABVL01000007.1"/>
</dbReference>
<name>B4D1P4_9BACT</name>
<dbReference type="InterPro" id="IPR002898">
    <property type="entry name" value="MotA_ExbB_proton_chnl"/>
</dbReference>
<gene>
    <name evidence="9" type="ORF">CfE428DRAFT_2832</name>
</gene>
<dbReference type="EMBL" id="ABVL01000007">
    <property type="protein sequence ID" value="EDY19656.1"/>
    <property type="molecule type" value="Genomic_DNA"/>
</dbReference>
<keyword evidence="6" id="KW-0653">Protein transport</keyword>
<evidence type="ECO:0000256" key="1">
    <source>
        <dbReference type="ARBA" id="ARBA00004651"/>
    </source>
</evidence>
<keyword evidence="4 7" id="KW-1133">Transmembrane helix</keyword>
<dbReference type="Proteomes" id="UP000005824">
    <property type="component" value="Unassembled WGS sequence"/>
</dbReference>
<comment type="subcellular location">
    <subcellularLocation>
        <location evidence="1">Cell membrane</location>
        <topology evidence="1">Multi-pass membrane protein</topology>
    </subcellularLocation>
    <subcellularLocation>
        <location evidence="6">Membrane</location>
        <topology evidence="6">Multi-pass membrane protein</topology>
    </subcellularLocation>
</comment>
<keyword evidence="5 7" id="KW-0472">Membrane</keyword>
<dbReference type="AlphaFoldDB" id="B4D1P4"/>
<dbReference type="eggNOG" id="COG0811">
    <property type="taxonomic scope" value="Bacteria"/>
</dbReference>
<feature type="transmembrane region" description="Helical" evidence="7">
    <location>
        <begin position="16"/>
        <end position="39"/>
    </location>
</feature>
<keyword evidence="10" id="KW-1185">Reference proteome</keyword>
<evidence type="ECO:0000256" key="6">
    <source>
        <dbReference type="RuleBase" id="RU004057"/>
    </source>
</evidence>
<dbReference type="Pfam" id="PF01618">
    <property type="entry name" value="MotA_ExbB"/>
    <property type="match status" value="1"/>
</dbReference>
<evidence type="ECO:0000256" key="2">
    <source>
        <dbReference type="ARBA" id="ARBA00022475"/>
    </source>
</evidence>
<sequence>MMEAIQHTLYLVSNALLLPTLVAILIIGAWTAIMAGGLLREWLSRREVRRTFREVLELVTHGRREAALGRLRSCSTGVPGCLSQMLAGWPADELERDKCLSDLESEMTSSLSKLSWVTRIGPMLGLMGTLIPLGPALTGLASGNVATLSSNLVVAFTATVMGVLIGCVAFTMSLVRRDWYDRDLSDLEYVFAKSFLQPHAQEKEEVG</sequence>
<evidence type="ECO:0000256" key="5">
    <source>
        <dbReference type="ARBA" id="ARBA00023136"/>
    </source>
</evidence>
<evidence type="ECO:0000313" key="10">
    <source>
        <dbReference type="Proteomes" id="UP000005824"/>
    </source>
</evidence>
<feature type="transmembrane region" description="Helical" evidence="7">
    <location>
        <begin position="153"/>
        <end position="175"/>
    </location>
</feature>
<keyword evidence="2" id="KW-1003">Cell membrane</keyword>
<evidence type="ECO:0000256" key="7">
    <source>
        <dbReference type="SAM" id="Phobius"/>
    </source>
</evidence>
<dbReference type="PANTHER" id="PTHR30625">
    <property type="entry name" value="PROTEIN TOLQ"/>
    <property type="match status" value="1"/>
</dbReference>
<dbReference type="InterPro" id="IPR050790">
    <property type="entry name" value="ExbB/TolQ_transport"/>
</dbReference>
<keyword evidence="3 7" id="KW-0812">Transmembrane</keyword>
<reference evidence="9 10" key="1">
    <citation type="journal article" date="2011" name="J. Bacteriol.">
        <title>Genome sequence of Chthoniobacter flavus Ellin428, an aerobic heterotrophic soil bacterium.</title>
        <authorList>
            <person name="Kant R."/>
            <person name="van Passel M.W."/>
            <person name="Palva A."/>
            <person name="Lucas S."/>
            <person name="Lapidus A."/>
            <person name="Glavina Del Rio T."/>
            <person name="Dalin E."/>
            <person name="Tice H."/>
            <person name="Bruce D."/>
            <person name="Goodwin L."/>
            <person name="Pitluck S."/>
            <person name="Larimer F.W."/>
            <person name="Land M.L."/>
            <person name="Hauser L."/>
            <person name="Sangwan P."/>
            <person name="de Vos W.M."/>
            <person name="Janssen P.H."/>
            <person name="Smidt H."/>
        </authorList>
    </citation>
    <scope>NUCLEOTIDE SEQUENCE [LARGE SCALE GENOMIC DNA]</scope>
    <source>
        <strain evidence="9 10">Ellin428</strain>
    </source>
</reference>
<comment type="caution">
    <text evidence="9">The sequence shown here is derived from an EMBL/GenBank/DDBJ whole genome shotgun (WGS) entry which is preliminary data.</text>
</comment>
<dbReference type="InParanoid" id="B4D1P4"/>
<dbReference type="GO" id="GO:0005886">
    <property type="term" value="C:plasma membrane"/>
    <property type="evidence" value="ECO:0007669"/>
    <property type="project" value="UniProtKB-SubCell"/>
</dbReference>
<evidence type="ECO:0000256" key="3">
    <source>
        <dbReference type="ARBA" id="ARBA00022692"/>
    </source>
</evidence>
<dbReference type="STRING" id="497964.CfE428DRAFT_2832"/>
<feature type="domain" description="MotA/TolQ/ExbB proton channel" evidence="8">
    <location>
        <begin position="100"/>
        <end position="174"/>
    </location>
</feature>